<evidence type="ECO:0000256" key="5">
    <source>
        <dbReference type="RuleBase" id="RU004070"/>
    </source>
</evidence>
<organism evidence="8 9">
    <name type="scientific">Molorchus minor</name>
    <dbReference type="NCBI Taxonomy" id="1323400"/>
    <lineage>
        <taxon>Eukaryota</taxon>
        <taxon>Metazoa</taxon>
        <taxon>Ecdysozoa</taxon>
        <taxon>Arthropoda</taxon>
        <taxon>Hexapoda</taxon>
        <taxon>Insecta</taxon>
        <taxon>Pterygota</taxon>
        <taxon>Neoptera</taxon>
        <taxon>Endopterygota</taxon>
        <taxon>Coleoptera</taxon>
        <taxon>Polyphaga</taxon>
        <taxon>Cucujiformia</taxon>
        <taxon>Chrysomeloidea</taxon>
        <taxon>Cerambycidae</taxon>
        <taxon>Lamiinae</taxon>
        <taxon>Monochamini</taxon>
        <taxon>Molorchus</taxon>
    </lineage>
</organism>
<keyword evidence="6" id="KW-0539">Nucleus</keyword>
<dbReference type="Pfam" id="PF00493">
    <property type="entry name" value="MCM"/>
    <property type="match status" value="1"/>
</dbReference>
<dbReference type="InterPro" id="IPR001208">
    <property type="entry name" value="MCM_dom"/>
</dbReference>
<keyword evidence="5" id="KW-0238">DNA-binding</keyword>
<dbReference type="InterPro" id="IPR012340">
    <property type="entry name" value="NA-bd_OB-fold"/>
</dbReference>
<reference evidence="8" key="1">
    <citation type="journal article" date="2023" name="Insect Mol. Biol.">
        <title>Genome sequencing provides insights into the evolution of gene families encoding plant cell wall-degrading enzymes in longhorned beetles.</title>
        <authorList>
            <person name="Shin N.R."/>
            <person name="Okamura Y."/>
            <person name="Kirsch R."/>
            <person name="Pauchet Y."/>
        </authorList>
    </citation>
    <scope>NUCLEOTIDE SEQUENCE</scope>
    <source>
        <strain evidence="8">MMC_N1</strain>
    </source>
</reference>
<dbReference type="Pfam" id="PF17207">
    <property type="entry name" value="MCM_OB"/>
    <property type="match status" value="1"/>
</dbReference>
<dbReference type="PROSITE" id="PS00847">
    <property type="entry name" value="MCM_1"/>
    <property type="match status" value="1"/>
</dbReference>
<comment type="similarity">
    <text evidence="1 5">Belongs to the MCM family.</text>
</comment>
<name>A0ABQ9ITH5_9CUCU</name>
<keyword evidence="6" id="KW-0378">Hydrolase</keyword>
<dbReference type="EMBL" id="JAPWTJ010002655">
    <property type="protein sequence ID" value="KAJ8965195.1"/>
    <property type="molecule type" value="Genomic_DNA"/>
</dbReference>
<dbReference type="Gene3D" id="2.40.50.140">
    <property type="entry name" value="Nucleic acid-binding proteins"/>
    <property type="match status" value="1"/>
</dbReference>
<sequence length="391" mass="43733">MIKLQESPDDMPAGQTPHTVVLFAHNDMVDAVQPGDRVTVTGIYRAQPLQKRLYEEEDGKDHRFPPERIELLNLLAQKPDIYDRLARAIAPSIYENEDVKKGILLQLFGGTKKTFVTSGRSNFRAEINILLCGDPGTSKSQLLQYVYNLVPRSQYTSGKGSSAVGLTAYVTKDAETKQLVLQTGALVLADNGICCIDEFDKMNDSTRSVLHEIQGEVESFRITKLQVMEQQTLSIAKAGIICQLNARTSILAGANPCESQWNKNKTIIENIHLPHTLLSRKRDEILVGYVHSEGITSHTQRTHPSKLSDEAAQKLIQSYVDIPENRSGRSQISAYPILHREALKQSATDPLSRYRPGDHREHFEDALKDLQDDGMIVVMGKTSIRVCKNRD</sequence>
<gene>
    <name evidence="8" type="ORF">NQ317_013347</name>
</gene>
<dbReference type="PANTHER" id="PTHR11630:SF66">
    <property type="entry name" value="DNA REPLICATION LICENSING FACTOR MCM4"/>
    <property type="match status" value="1"/>
</dbReference>
<dbReference type="InterPro" id="IPR018525">
    <property type="entry name" value="MCM_CS"/>
</dbReference>
<dbReference type="PROSITE" id="PS50051">
    <property type="entry name" value="MCM_2"/>
    <property type="match status" value="1"/>
</dbReference>
<feature type="domain" description="MCM C-terminal AAA(+) ATPase" evidence="7">
    <location>
        <begin position="81"/>
        <end position="280"/>
    </location>
</feature>
<evidence type="ECO:0000256" key="6">
    <source>
        <dbReference type="RuleBase" id="RU368062"/>
    </source>
</evidence>
<dbReference type="EC" id="3.6.4.12" evidence="6"/>
<comment type="subunit">
    <text evidence="6">Component of the MCM2-7 complex.</text>
</comment>
<dbReference type="Proteomes" id="UP001162164">
    <property type="component" value="Unassembled WGS sequence"/>
</dbReference>
<keyword evidence="9" id="KW-1185">Reference proteome</keyword>
<evidence type="ECO:0000256" key="4">
    <source>
        <dbReference type="ARBA" id="ARBA00022840"/>
    </source>
</evidence>
<dbReference type="PRINTS" id="PR01660">
    <property type="entry name" value="MCMPROTEIN4"/>
</dbReference>
<dbReference type="InterPro" id="IPR008047">
    <property type="entry name" value="MCM_4"/>
</dbReference>
<dbReference type="InterPro" id="IPR027417">
    <property type="entry name" value="P-loop_NTPase"/>
</dbReference>
<keyword evidence="4 5" id="KW-0067">ATP-binding</keyword>
<keyword evidence="3 5" id="KW-0547">Nucleotide-binding</keyword>
<dbReference type="SMART" id="SM00350">
    <property type="entry name" value="MCM"/>
    <property type="match status" value="1"/>
</dbReference>
<dbReference type="InterPro" id="IPR033762">
    <property type="entry name" value="MCM_OB"/>
</dbReference>
<evidence type="ECO:0000313" key="9">
    <source>
        <dbReference type="Proteomes" id="UP001162164"/>
    </source>
</evidence>
<proteinExistence type="inferred from homology"/>
<dbReference type="InterPro" id="IPR031327">
    <property type="entry name" value="MCM"/>
</dbReference>
<keyword evidence="6" id="KW-0347">Helicase</keyword>
<evidence type="ECO:0000256" key="2">
    <source>
        <dbReference type="ARBA" id="ARBA00022705"/>
    </source>
</evidence>
<comment type="catalytic activity">
    <reaction evidence="6">
        <text>ATP + H2O = ADP + phosphate + H(+)</text>
        <dbReference type="Rhea" id="RHEA:13065"/>
        <dbReference type="ChEBI" id="CHEBI:15377"/>
        <dbReference type="ChEBI" id="CHEBI:15378"/>
        <dbReference type="ChEBI" id="CHEBI:30616"/>
        <dbReference type="ChEBI" id="CHEBI:43474"/>
        <dbReference type="ChEBI" id="CHEBI:456216"/>
        <dbReference type="EC" id="3.6.4.12"/>
    </reaction>
</comment>
<evidence type="ECO:0000313" key="8">
    <source>
        <dbReference type="EMBL" id="KAJ8965195.1"/>
    </source>
</evidence>
<dbReference type="Gene3D" id="3.40.50.300">
    <property type="entry name" value="P-loop containing nucleotide triphosphate hydrolases"/>
    <property type="match status" value="1"/>
</dbReference>
<evidence type="ECO:0000256" key="3">
    <source>
        <dbReference type="ARBA" id="ARBA00022741"/>
    </source>
</evidence>
<dbReference type="PANTHER" id="PTHR11630">
    <property type="entry name" value="DNA REPLICATION LICENSING FACTOR MCM FAMILY MEMBER"/>
    <property type="match status" value="1"/>
</dbReference>
<protein>
    <recommendedName>
        <fullName evidence="6">DNA replication licensing factor MCM4</fullName>
        <ecNumber evidence="6">3.6.4.12</ecNumber>
    </recommendedName>
</protein>
<dbReference type="PRINTS" id="PR01657">
    <property type="entry name" value="MCMFAMILY"/>
</dbReference>
<comment type="function">
    <text evidence="6">Acts as component of the MCM2-7 complex (MCM complex) which is the replicative helicase essential for 'once per cell cycle' DNA replication initiation and elongation in eukaryotic cells. The active ATPase sites in the MCM2-7 ring are formed through the interaction surfaces of two neighboring subunits such that a critical structure of a conserved arginine finger motif is provided in trans relative to the ATP-binding site of the Walker A box of the adjacent subunit. The six ATPase active sites, however, are likely to contribute differentially to the complex helicase activity.</text>
</comment>
<evidence type="ECO:0000259" key="7">
    <source>
        <dbReference type="PROSITE" id="PS50051"/>
    </source>
</evidence>
<keyword evidence="2 6" id="KW-0235">DNA replication</keyword>
<dbReference type="SUPFAM" id="SSF52540">
    <property type="entry name" value="P-loop containing nucleoside triphosphate hydrolases"/>
    <property type="match status" value="1"/>
</dbReference>
<comment type="caution">
    <text evidence="8">The sequence shown here is derived from an EMBL/GenBank/DDBJ whole genome shotgun (WGS) entry which is preliminary data.</text>
</comment>
<accession>A0ABQ9ITH5</accession>
<dbReference type="SUPFAM" id="SSF50249">
    <property type="entry name" value="Nucleic acid-binding proteins"/>
    <property type="match status" value="1"/>
</dbReference>
<evidence type="ECO:0000256" key="1">
    <source>
        <dbReference type="ARBA" id="ARBA00008010"/>
    </source>
</evidence>